<dbReference type="GO" id="GO:0098855">
    <property type="term" value="C:HCN channel complex"/>
    <property type="evidence" value="ECO:0007669"/>
    <property type="project" value="TreeGrafter"/>
</dbReference>
<name>A0A482VEF9_ASBVE</name>
<proteinExistence type="predicted"/>
<feature type="transmembrane region" description="Helical" evidence="1">
    <location>
        <begin position="150"/>
        <end position="169"/>
    </location>
</feature>
<keyword evidence="1" id="KW-0812">Transmembrane</keyword>
<sequence>MPEKKLRLWHKCELIENPEKMLPKPPPYAHAVRKRWYGFRHFLTIHKNYESQQYFRSQMSFMKEKRRHLGTPEYRFVIHPLSNFITAEQITYFFVDASPLVITTCLNVFSNIDYKIKVIVFQLTSLRLFRIKTAIDGMEKIFRFFRASDSFRIAFIIYFCCLLCIHWWTCFLKVINVVRDEYGIPYNQSWVQKVLTEKKKASTLSDDTLFKNPHLIDYVEYMTVVLCHFFGAGIGHYRTNDSFDMLILSFLLVFSMMFYLCSLGVLLQKLSIVNISQSKYEEVITHAKEYMVIKKYPPNLRRRISDYYKYKFNGNFFSEKVILDSLSEHLQMEILLYSCRNMVEKVQIFKGLSKAAVGCILALLKQEIYLPHDEIMRADEDSGTLYFILFGTCAVMLMSGKEAMHVEDGNLFGENRNFAKNVTQDFIYSIVALEPCEIYCLTKEDVEFCCNRYPEIAQKIETMCVTKARHYTNVLGAAAAEEETVSASDIVAELRKGRIIEQGLKRLGPLNIVRDF</sequence>
<feature type="transmembrane region" description="Helical" evidence="1">
    <location>
        <begin position="246"/>
        <end position="267"/>
    </location>
</feature>
<dbReference type="CDD" id="cd00038">
    <property type="entry name" value="CAP_ED"/>
    <property type="match status" value="1"/>
</dbReference>
<dbReference type="InterPro" id="IPR051413">
    <property type="entry name" value="K/Na_HCN_channel"/>
</dbReference>
<dbReference type="EMBL" id="QDEB01111104">
    <property type="protein sequence ID" value="RZB49902.1"/>
    <property type="molecule type" value="Genomic_DNA"/>
</dbReference>
<reference evidence="3 4" key="1">
    <citation type="submission" date="2017-03" db="EMBL/GenBank/DDBJ databases">
        <title>Genome of the blue death feigning beetle - Asbolus verrucosus.</title>
        <authorList>
            <person name="Rider S.D."/>
        </authorList>
    </citation>
    <scope>NUCLEOTIDE SEQUENCE [LARGE SCALE GENOMIC DNA]</scope>
    <source>
        <strain evidence="3">Butters</strain>
        <tissue evidence="3">Head and leg muscle</tissue>
    </source>
</reference>
<accession>A0A482VEF9</accession>
<dbReference type="Gene3D" id="1.10.287.630">
    <property type="entry name" value="Helix hairpin bin"/>
    <property type="match status" value="1"/>
</dbReference>
<feature type="domain" description="Cyclic nucleotide-binding" evidence="2">
    <location>
        <begin position="348"/>
        <end position="447"/>
    </location>
</feature>
<dbReference type="GO" id="GO:0003254">
    <property type="term" value="P:regulation of membrane depolarization"/>
    <property type="evidence" value="ECO:0007669"/>
    <property type="project" value="TreeGrafter"/>
</dbReference>
<dbReference type="PROSITE" id="PS50042">
    <property type="entry name" value="CNMP_BINDING_3"/>
    <property type="match status" value="1"/>
</dbReference>
<dbReference type="InterPro" id="IPR014710">
    <property type="entry name" value="RmlC-like_jellyroll"/>
</dbReference>
<dbReference type="GO" id="GO:0005249">
    <property type="term" value="F:voltage-gated potassium channel activity"/>
    <property type="evidence" value="ECO:0007669"/>
    <property type="project" value="TreeGrafter"/>
</dbReference>
<dbReference type="AlphaFoldDB" id="A0A482VEF9"/>
<comment type="caution">
    <text evidence="3">The sequence shown here is derived from an EMBL/GenBank/DDBJ whole genome shotgun (WGS) entry which is preliminary data.</text>
</comment>
<dbReference type="PANTHER" id="PTHR45689:SF14">
    <property type="entry name" value="CYCLIC NUCLEOTIDE-GATED CATION CHANNEL SUBUNIT A-LIKE PROTEIN"/>
    <property type="match status" value="1"/>
</dbReference>
<dbReference type="GO" id="GO:0035725">
    <property type="term" value="P:sodium ion transmembrane transport"/>
    <property type="evidence" value="ECO:0007669"/>
    <property type="project" value="TreeGrafter"/>
</dbReference>
<keyword evidence="1" id="KW-0472">Membrane</keyword>
<keyword evidence="4" id="KW-1185">Reference proteome</keyword>
<dbReference type="PANTHER" id="PTHR45689">
    <property type="entry name" value="I[[H]] CHANNEL, ISOFORM E"/>
    <property type="match status" value="1"/>
</dbReference>
<protein>
    <submittedName>
        <fullName evidence="3">cNMP binding domain containing protein</fullName>
    </submittedName>
</protein>
<keyword evidence="1" id="KW-1133">Transmembrane helix</keyword>
<dbReference type="InterPro" id="IPR018490">
    <property type="entry name" value="cNMP-bd_dom_sf"/>
</dbReference>
<evidence type="ECO:0000313" key="3">
    <source>
        <dbReference type="EMBL" id="RZB49902.1"/>
    </source>
</evidence>
<dbReference type="Proteomes" id="UP000292052">
    <property type="component" value="Unassembled WGS sequence"/>
</dbReference>
<organism evidence="3 4">
    <name type="scientific">Asbolus verrucosus</name>
    <name type="common">Desert ironclad beetle</name>
    <dbReference type="NCBI Taxonomy" id="1661398"/>
    <lineage>
        <taxon>Eukaryota</taxon>
        <taxon>Metazoa</taxon>
        <taxon>Ecdysozoa</taxon>
        <taxon>Arthropoda</taxon>
        <taxon>Hexapoda</taxon>
        <taxon>Insecta</taxon>
        <taxon>Pterygota</taxon>
        <taxon>Neoptera</taxon>
        <taxon>Endopterygota</taxon>
        <taxon>Coleoptera</taxon>
        <taxon>Polyphaga</taxon>
        <taxon>Cucujiformia</taxon>
        <taxon>Tenebrionidae</taxon>
        <taxon>Pimeliinae</taxon>
        <taxon>Asbolus</taxon>
    </lineage>
</organism>
<feature type="transmembrane region" description="Helical" evidence="1">
    <location>
        <begin position="215"/>
        <end position="234"/>
    </location>
</feature>
<evidence type="ECO:0000259" key="2">
    <source>
        <dbReference type="PROSITE" id="PS50042"/>
    </source>
</evidence>
<evidence type="ECO:0000313" key="4">
    <source>
        <dbReference type="Proteomes" id="UP000292052"/>
    </source>
</evidence>
<dbReference type="OrthoDB" id="2021138at2759"/>
<dbReference type="Gene3D" id="2.60.120.10">
    <property type="entry name" value="Jelly Rolls"/>
    <property type="match status" value="1"/>
</dbReference>
<gene>
    <name evidence="3" type="ORF">BDFB_010104</name>
</gene>
<dbReference type="Pfam" id="PF00027">
    <property type="entry name" value="cNMP_binding"/>
    <property type="match status" value="1"/>
</dbReference>
<evidence type="ECO:0000256" key="1">
    <source>
        <dbReference type="SAM" id="Phobius"/>
    </source>
</evidence>
<dbReference type="InterPro" id="IPR000595">
    <property type="entry name" value="cNMP-bd_dom"/>
</dbReference>
<dbReference type="SUPFAM" id="SSF51206">
    <property type="entry name" value="cAMP-binding domain-like"/>
    <property type="match status" value="1"/>
</dbReference>